<organism evidence="1 2">
    <name type="scientific">Rhododendron simsii</name>
    <name type="common">Sims's rhododendron</name>
    <dbReference type="NCBI Taxonomy" id="118357"/>
    <lineage>
        <taxon>Eukaryota</taxon>
        <taxon>Viridiplantae</taxon>
        <taxon>Streptophyta</taxon>
        <taxon>Embryophyta</taxon>
        <taxon>Tracheophyta</taxon>
        <taxon>Spermatophyta</taxon>
        <taxon>Magnoliopsida</taxon>
        <taxon>eudicotyledons</taxon>
        <taxon>Gunneridae</taxon>
        <taxon>Pentapetalae</taxon>
        <taxon>asterids</taxon>
        <taxon>Ericales</taxon>
        <taxon>Ericaceae</taxon>
        <taxon>Ericoideae</taxon>
        <taxon>Rhodoreae</taxon>
        <taxon>Rhododendron</taxon>
    </lineage>
</organism>
<dbReference type="PANTHER" id="PTHR31286:SF99">
    <property type="entry name" value="DUF4283 DOMAIN-CONTAINING PROTEIN"/>
    <property type="match status" value="1"/>
</dbReference>
<dbReference type="OrthoDB" id="1002340at2759"/>
<accession>A0A834GLJ1</accession>
<reference evidence="1" key="1">
    <citation type="submission" date="2019-11" db="EMBL/GenBank/DDBJ databases">
        <authorList>
            <person name="Liu Y."/>
            <person name="Hou J."/>
            <person name="Li T.-Q."/>
            <person name="Guan C.-H."/>
            <person name="Wu X."/>
            <person name="Wu H.-Z."/>
            <person name="Ling F."/>
            <person name="Zhang R."/>
            <person name="Shi X.-G."/>
            <person name="Ren J.-P."/>
            <person name="Chen E.-F."/>
            <person name="Sun J.-M."/>
        </authorList>
    </citation>
    <scope>NUCLEOTIDE SEQUENCE</scope>
    <source>
        <strain evidence="1">Adult_tree_wgs_1</strain>
        <tissue evidence="1">Leaves</tissue>
    </source>
</reference>
<proteinExistence type="predicted"/>
<dbReference type="AlphaFoldDB" id="A0A834GLJ1"/>
<dbReference type="Proteomes" id="UP000626092">
    <property type="component" value="Unassembled WGS sequence"/>
</dbReference>
<dbReference type="PANTHER" id="PTHR31286">
    <property type="entry name" value="GLYCINE-RICH CELL WALL STRUCTURAL PROTEIN 1.8-LIKE"/>
    <property type="match status" value="1"/>
</dbReference>
<gene>
    <name evidence="1" type="ORF">RHSIM_Rhsim08G0148700</name>
</gene>
<comment type="caution">
    <text evidence="1">The sequence shown here is derived from an EMBL/GenBank/DDBJ whole genome shotgun (WGS) entry which is preliminary data.</text>
</comment>
<dbReference type="EMBL" id="WJXA01000008">
    <property type="protein sequence ID" value="KAF7136110.1"/>
    <property type="molecule type" value="Genomic_DNA"/>
</dbReference>
<keyword evidence="2" id="KW-1185">Reference proteome</keyword>
<dbReference type="InterPro" id="IPR040256">
    <property type="entry name" value="At4g02000-like"/>
</dbReference>
<sequence length="393" mass="43081">MDVLSPLSVSLGNFPPLCFPVRVSPNPKDPSVISGILTEGLLLPGSIPTDPRSECSDDSMARQIKTLTSENLVLRQKAEDSFSMVLLDSNSSLLSFVPVGKPISPTSWKDIVASVNPLISRMNLHYCPPALENNDLHVNILESFVGAGVDRWKDWVVGYFVDRKLHFTAVETTARKIWDPFGLLDMLSNEDGFFFFYFDQSTLEAGDLSLALGILGASLCSGLKRLSHVASAIGKPFFADHLTESCKRISYAKICVEVDASVPLPESFGLSSPSEAKFTIRVWYPWKPIMCESCHVFGHQNCHLKPVASKPMLPKQQVWVAKTTGENALPFTHAIVSSSIVDDSAGASAAVASVLSPAVVSGKGDPVLEILQRSLFWWISIFRSKSYFQGLWK</sequence>
<evidence type="ECO:0000313" key="1">
    <source>
        <dbReference type="EMBL" id="KAF7136110.1"/>
    </source>
</evidence>
<protein>
    <recommendedName>
        <fullName evidence="3">DUF4283 domain-containing protein</fullName>
    </recommendedName>
</protein>
<evidence type="ECO:0000313" key="2">
    <source>
        <dbReference type="Proteomes" id="UP000626092"/>
    </source>
</evidence>
<name>A0A834GLJ1_RHOSS</name>
<evidence type="ECO:0008006" key="3">
    <source>
        <dbReference type="Google" id="ProtNLM"/>
    </source>
</evidence>